<organism evidence="2 3">
    <name type="scientific">Trichoderma citrinoviride</name>
    <dbReference type="NCBI Taxonomy" id="58853"/>
    <lineage>
        <taxon>Eukaryota</taxon>
        <taxon>Fungi</taxon>
        <taxon>Dikarya</taxon>
        <taxon>Ascomycota</taxon>
        <taxon>Pezizomycotina</taxon>
        <taxon>Sordariomycetes</taxon>
        <taxon>Hypocreomycetidae</taxon>
        <taxon>Hypocreales</taxon>
        <taxon>Hypocreaceae</taxon>
        <taxon>Trichoderma</taxon>
    </lineage>
</organism>
<evidence type="ECO:0000256" key="1">
    <source>
        <dbReference type="SAM" id="MobiDB-lite"/>
    </source>
</evidence>
<dbReference type="EMBL" id="KZ680677">
    <property type="protein sequence ID" value="PTB61341.1"/>
    <property type="molecule type" value="Genomic_DNA"/>
</dbReference>
<reference evidence="3" key="1">
    <citation type="submission" date="2016-07" db="EMBL/GenBank/DDBJ databases">
        <title>Multiple horizontal gene transfer events from other fungi enriched the ability of initially mycotrophic Trichoderma (Ascomycota) to feed on dead plant biomass.</title>
        <authorList>
            <consortium name="DOE Joint Genome Institute"/>
            <person name="Atanasova L."/>
            <person name="Chenthamara K."/>
            <person name="Zhang J."/>
            <person name="Grujic M."/>
            <person name="Henrissat B."/>
            <person name="Kuo A."/>
            <person name="Aerts A."/>
            <person name="Salamov A."/>
            <person name="Lipzen A."/>
            <person name="Labutti K."/>
            <person name="Barry K."/>
            <person name="Miao Y."/>
            <person name="Rahimi M.J."/>
            <person name="Shen Q."/>
            <person name="Grigoriev I.V."/>
            <person name="Kubicek C.P."/>
            <person name="Druzhinina I.S."/>
        </authorList>
    </citation>
    <scope>NUCLEOTIDE SEQUENCE [LARGE SCALE GENOMIC DNA]</scope>
    <source>
        <strain evidence="3">TUCIM 6016</strain>
    </source>
</reference>
<evidence type="ECO:0000313" key="2">
    <source>
        <dbReference type="EMBL" id="PTB61341.1"/>
    </source>
</evidence>
<keyword evidence="3" id="KW-1185">Reference proteome</keyword>
<dbReference type="AlphaFoldDB" id="A0A2T4AWB6"/>
<sequence>MTVLCIIFMLKRGQLLKCFNAKASFLNSDVKAFSNYSHVFHPFILVKQVYMLSTDRKGKKERNKTPQLRQVLTLVLGIDTKTSFKTNTTPTTTPSHTTKTHHRLSIPGAGGGPPAGNPGGGNECCPGGGTGMPGMPGKLGGGRPPGAAAAGAPGAPGGGKGGRPAGGGKGRPLGGIGGIPLGPGGKGGMPGMPMPRPPGGAVFV</sequence>
<accession>A0A2T4AWB6</accession>
<dbReference type="GeneID" id="36605561"/>
<gene>
    <name evidence="2" type="ORF">BBK36DRAFT_122253</name>
</gene>
<feature type="compositionally biased region" description="Low complexity" evidence="1">
    <location>
        <begin position="83"/>
        <end position="97"/>
    </location>
</feature>
<name>A0A2T4AWB6_9HYPO</name>
<feature type="region of interest" description="Disordered" evidence="1">
    <location>
        <begin position="83"/>
        <end position="204"/>
    </location>
</feature>
<feature type="compositionally biased region" description="Gly residues" evidence="1">
    <location>
        <begin position="154"/>
        <end position="190"/>
    </location>
</feature>
<feature type="compositionally biased region" description="Gly residues" evidence="1">
    <location>
        <begin position="108"/>
        <end position="144"/>
    </location>
</feature>
<dbReference type="Proteomes" id="UP000241546">
    <property type="component" value="Unassembled WGS sequence"/>
</dbReference>
<dbReference type="RefSeq" id="XP_024744661.1">
    <property type="nucleotide sequence ID" value="XM_024897443.1"/>
</dbReference>
<protein>
    <submittedName>
        <fullName evidence="2">Uncharacterized protein</fullName>
    </submittedName>
</protein>
<proteinExistence type="predicted"/>
<evidence type="ECO:0000313" key="3">
    <source>
        <dbReference type="Proteomes" id="UP000241546"/>
    </source>
</evidence>